<organism evidence="1 2">
    <name type="scientific">Lophiotrema nucula</name>
    <dbReference type="NCBI Taxonomy" id="690887"/>
    <lineage>
        <taxon>Eukaryota</taxon>
        <taxon>Fungi</taxon>
        <taxon>Dikarya</taxon>
        <taxon>Ascomycota</taxon>
        <taxon>Pezizomycotina</taxon>
        <taxon>Dothideomycetes</taxon>
        <taxon>Pleosporomycetidae</taxon>
        <taxon>Pleosporales</taxon>
        <taxon>Lophiotremataceae</taxon>
        <taxon>Lophiotrema</taxon>
    </lineage>
</organism>
<name>A0A6A5YLY9_9PLEO</name>
<sequence>MQSFSELPWVNRTAATLHHHYDISARIVPSSLQTITGCTVTDHPFGEGTVIHVRVDKKPLLPEHLEYMIDFYKQKLYQQIVRAADMEAGEGKEAARQEILDLVTEENFKNCYREWQGRRREYRSQIN</sequence>
<keyword evidence="2" id="KW-1185">Reference proteome</keyword>
<evidence type="ECO:0000313" key="1">
    <source>
        <dbReference type="EMBL" id="KAF2107347.1"/>
    </source>
</evidence>
<gene>
    <name evidence="1" type="ORF">BDV96DRAFT_589580</name>
</gene>
<accession>A0A6A5YLY9</accession>
<proteinExistence type="predicted"/>
<evidence type="ECO:0000313" key="2">
    <source>
        <dbReference type="Proteomes" id="UP000799770"/>
    </source>
</evidence>
<dbReference type="EMBL" id="ML977355">
    <property type="protein sequence ID" value="KAF2107347.1"/>
    <property type="molecule type" value="Genomic_DNA"/>
</dbReference>
<dbReference type="AlphaFoldDB" id="A0A6A5YLY9"/>
<protein>
    <submittedName>
        <fullName evidence="1">Uncharacterized protein</fullName>
    </submittedName>
</protein>
<dbReference type="Proteomes" id="UP000799770">
    <property type="component" value="Unassembled WGS sequence"/>
</dbReference>
<reference evidence="1" key="1">
    <citation type="journal article" date="2020" name="Stud. Mycol.">
        <title>101 Dothideomycetes genomes: a test case for predicting lifestyles and emergence of pathogens.</title>
        <authorList>
            <person name="Haridas S."/>
            <person name="Albert R."/>
            <person name="Binder M."/>
            <person name="Bloem J."/>
            <person name="Labutti K."/>
            <person name="Salamov A."/>
            <person name="Andreopoulos B."/>
            <person name="Baker S."/>
            <person name="Barry K."/>
            <person name="Bills G."/>
            <person name="Bluhm B."/>
            <person name="Cannon C."/>
            <person name="Castanera R."/>
            <person name="Culley D."/>
            <person name="Daum C."/>
            <person name="Ezra D."/>
            <person name="Gonzalez J."/>
            <person name="Henrissat B."/>
            <person name="Kuo A."/>
            <person name="Liang C."/>
            <person name="Lipzen A."/>
            <person name="Lutzoni F."/>
            <person name="Magnuson J."/>
            <person name="Mondo S."/>
            <person name="Nolan M."/>
            <person name="Ohm R."/>
            <person name="Pangilinan J."/>
            <person name="Park H.-J."/>
            <person name="Ramirez L."/>
            <person name="Alfaro M."/>
            <person name="Sun H."/>
            <person name="Tritt A."/>
            <person name="Yoshinaga Y."/>
            <person name="Zwiers L.-H."/>
            <person name="Turgeon B."/>
            <person name="Goodwin S."/>
            <person name="Spatafora J."/>
            <person name="Crous P."/>
            <person name="Grigoriev I."/>
        </authorList>
    </citation>
    <scope>NUCLEOTIDE SEQUENCE</scope>
    <source>
        <strain evidence="1">CBS 627.86</strain>
    </source>
</reference>